<organism evidence="1 2">
    <name type="scientific">Mytilus edulis</name>
    <name type="common">Blue mussel</name>
    <dbReference type="NCBI Taxonomy" id="6550"/>
    <lineage>
        <taxon>Eukaryota</taxon>
        <taxon>Metazoa</taxon>
        <taxon>Spiralia</taxon>
        <taxon>Lophotrochozoa</taxon>
        <taxon>Mollusca</taxon>
        <taxon>Bivalvia</taxon>
        <taxon>Autobranchia</taxon>
        <taxon>Pteriomorphia</taxon>
        <taxon>Mytilida</taxon>
        <taxon>Mytiloidea</taxon>
        <taxon>Mytilidae</taxon>
        <taxon>Mytilinae</taxon>
        <taxon>Mytilus</taxon>
    </lineage>
</organism>
<dbReference type="Proteomes" id="UP000683360">
    <property type="component" value="Unassembled WGS sequence"/>
</dbReference>
<dbReference type="EMBL" id="CAJPWZ010000139">
    <property type="protein sequence ID" value="CAG2186526.1"/>
    <property type="molecule type" value="Genomic_DNA"/>
</dbReference>
<name>A0A8S3PS51_MYTED</name>
<keyword evidence="2" id="KW-1185">Reference proteome</keyword>
<dbReference type="AlphaFoldDB" id="A0A8S3PS51"/>
<accession>A0A8S3PS51</accession>
<evidence type="ECO:0000313" key="2">
    <source>
        <dbReference type="Proteomes" id="UP000683360"/>
    </source>
</evidence>
<protein>
    <submittedName>
        <fullName evidence="1">Uncharacterized protein</fullName>
    </submittedName>
</protein>
<comment type="caution">
    <text evidence="1">The sequence shown here is derived from an EMBL/GenBank/DDBJ whole genome shotgun (WGS) entry which is preliminary data.</text>
</comment>
<sequence length="321" mass="37288">MAYKTLENLRGLPKEDEVVVDGDAELEFENEKDMVQLLKERPKFEDILTEQNVQAELQEALNNPGVTTDSTSNQRVGEPTCFSCAKNDCKKTRANCYRRRAFYSNGPRYHSKKCKIPSQRQTKRFCAFRSSALSIPRTTVMESCRKESISIEINSDKLFVFDYPLSAVYTDDEVVERALKKVGNKTLTHCIEDRAIYQSFIKDYEDYWLSFSKIEATERKVENENDVKHGDMINFRYFGFPHVGIVVEKLPPADVVEIEFYHVEGGIATCCKKGHLISTQTKFYGIDMMRKTVYQSKKHWLKLKQRSEKRYTRFAVTSHLD</sequence>
<proteinExistence type="predicted"/>
<reference evidence="1" key="1">
    <citation type="submission" date="2021-03" db="EMBL/GenBank/DDBJ databases">
        <authorList>
            <person name="Bekaert M."/>
        </authorList>
    </citation>
    <scope>NUCLEOTIDE SEQUENCE</scope>
</reference>
<evidence type="ECO:0000313" key="1">
    <source>
        <dbReference type="EMBL" id="CAG2186526.1"/>
    </source>
</evidence>
<gene>
    <name evidence="1" type="ORF">MEDL_2079</name>
</gene>